<keyword evidence="5 9" id="KW-0812">Transmembrane</keyword>
<dbReference type="Gene3D" id="1.10.1760.20">
    <property type="match status" value="1"/>
</dbReference>
<dbReference type="PANTHER" id="PTHR38438">
    <property type="entry name" value="RIBOFLAVIN TRANSPORTER RIBU"/>
    <property type="match status" value="1"/>
</dbReference>
<dbReference type="Pfam" id="PF12822">
    <property type="entry name" value="ECF_trnsprt"/>
    <property type="match status" value="1"/>
</dbReference>
<comment type="function">
    <text evidence="8">Probably a riboflavin-binding protein that interacts with the energy-coupling factor (ECF) ABC-transporter complex.</text>
</comment>
<feature type="transmembrane region" description="Helical" evidence="9">
    <location>
        <begin position="17"/>
        <end position="40"/>
    </location>
</feature>
<keyword evidence="3 8" id="KW-0813">Transport</keyword>
<keyword evidence="6 9" id="KW-1133">Transmembrane helix</keyword>
<feature type="transmembrane region" description="Helical" evidence="9">
    <location>
        <begin position="172"/>
        <end position="192"/>
    </location>
</feature>
<feature type="transmembrane region" description="Helical" evidence="9">
    <location>
        <begin position="78"/>
        <end position="106"/>
    </location>
</feature>
<dbReference type="PANTHER" id="PTHR38438:SF1">
    <property type="entry name" value="RIBOFLAVIN TRANSPORTER RIBU"/>
    <property type="match status" value="1"/>
</dbReference>
<dbReference type="GO" id="GO:0032217">
    <property type="term" value="F:riboflavin transmembrane transporter activity"/>
    <property type="evidence" value="ECO:0007669"/>
    <property type="project" value="UniProtKB-UniRule"/>
</dbReference>
<keyword evidence="7 8" id="KW-0472">Membrane</keyword>
<evidence type="ECO:0000256" key="6">
    <source>
        <dbReference type="ARBA" id="ARBA00022989"/>
    </source>
</evidence>
<evidence type="ECO:0000313" key="10">
    <source>
        <dbReference type="EMBL" id="HIR40317.1"/>
    </source>
</evidence>
<sequence length="204" mass="22207">MLANVQPHRSYHFSVRNIAICAMLAAVATVLMFLSFPVPLMPSFIKMDLSELPALLAAFTLGPVEGIVVCLVKNLVNLIFTTTAGVGELCNFLMGAAMMIPAGLIYKKMQNRAGAVLAAVAGAVFMALVSIPVNYFISYPMYMNFMPEEVILGMYRAIWPGAGDLLQCLCVFNAPFTLVKGLLSGIVVFFLYKPLTPVFRGKLR</sequence>
<dbReference type="InterPro" id="IPR024529">
    <property type="entry name" value="ECF_trnsprt_substrate-spec"/>
</dbReference>
<dbReference type="EMBL" id="DVGY01000015">
    <property type="protein sequence ID" value="HIR40317.1"/>
    <property type="molecule type" value="Genomic_DNA"/>
</dbReference>
<accession>A0A9D1AHI8</accession>
<name>A0A9D1AHI8_9FIRM</name>
<keyword evidence="4 8" id="KW-1003">Cell membrane</keyword>
<comment type="subcellular location">
    <subcellularLocation>
        <location evidence="1">Cell membrane</location>
        <topology evidence="1">Multi-pass membrane protein</topology>
    </subcellularLocation>
</comment>
<evidence type="ECO:0000256" key="8">
    <source>
        <dbReference type="PIRNR" id="PIRNR037778"/>
    </source>
</evidence>
<evidence type="ECO:0000256" key="4">
    <source>
        <dbReference type="ARBA" id="ARBA00022475"/>
    </source>
</evidence>
<dbReference type="InterPro" id="IPR025720">
    <property type="entry name" value="RibU"/>
</dbReference>
<dbReference type="PIRSF" id="PIRSF037778">
    <property type="entry name" value="UCP037778_transp_RibU"/>
    <property type="match status" value="1"/>
</dbReference>
<dbReference type="Proteomes" id="UP000886749">
    <property type="component" value="Unassembled WGS sequence"/>
</dbReference>
<dbReference type="AlphaFoldDB" id="A0A9D1AHI8"/>
<feature type="transmembrane region" description="Helical" evidence="9">
    <location>
        <begin position="113"/>
        <end position="137"/>
    </location>
</feature>
<gene>
    <name evidence="10" type="ORF">IAB36_00600</name>
</gene>
<feature type="transmembrane region" description="Helical" evidence="9">
    <location>
        <begin position="52"/>
        <end position="72"/>
    </location>
</feature>
<protein>
    <recommendedName>
        <fullName evidence="8">Riboflavin transporter</fullName>
    </recommendedName>
</protein>
<evidence type="ECO:0000256" key="2">
    <source>
        <dbReference type="ARBA" id="ARBA00005540"/>
    </source>
</evidence>
<evidence type="ECO:0000256" key="5">
    <source>
        <dbReference type="ARBA" id="ARBA00022692"/>
    </source>
</evidence>
<evidence type="ECO:0000313" key="11">
    <source>
        <dbReference type="Proteomes" id="UP000886749"/>
    </source>
</evidence>
<reference evidence="10" key="1">
    <citation type="submission" date="2020-10" db="EMBL/GenBank/DDBJ databases">
        <authorList>
            <person name="Gilroy R."/>
        </authorList>
    </citation>
    <scope>NUCLEOTIDE SEQUENCE</scope>
    <source>
        <strain evidence="10">CHK184-25365</strain>
    </source>
</reference>
<organism evidence="10 11">
    <name type="scientific">Candidatus Egerieicola pullicola</name>
    <dbReference type="NCBI Taxonomy" id="2840775"/>
    <lineage>
        <taxon>Bacteria</taxon>
        <taxon>Bacillati</taxon>
        <taxon>Bacillota</taxon>
        <taxon>Clostridia</taxon>
        <taxon>Eubacteriales</taxon>
        <taxon>Oscillospiraceae</taxon>
        <taxon>Oscillospiraceae incertae sedis</taxon>
        <taxon>Candidatus Egerieicola</taxon>
    </lineage>
</organism>
<evidence type="ECO:0000256" key="3">
    <source>
        <dbReference type="ARBA" id="ARBA00022448"/>
    </source>
</evidence>
<evidence type="ECO:0000256" key="9">
    <source>
        <dbReference type="SAM" id="Phobius"/>
    </source>
</evidence>
<reference evidence="10" key="2">
    <citation type="journal article" date="2021" name="PeerJ">
        <title>Extensive microbial diversity within the chicken gut microbiome revealed by metagenomics and culture.</title>
        <authorList>
            <person name="Gilroy R."/>
            <person name="Ravi A."/>
            <person name="Getino M."/>
            <person name="Pursley I."/>
            <person name="Horton D.L."/>
            <person name="Alikhan N.F."/>
            <person name="Baker D."/>
            <person name="Gharbi K."/>
            <person name="Hall N."/>
            <person name="Watson M."/>
            <person name="Adriaenssens E.M."/>
            <person name="Foster-Nyarko E."/>
            <person name="Jarju S."/>
            <person name="Secka A."/>
            <person name="Antonio M."/>
            <person name="Oren A."/>
            <person name="Chaudhuri R.R."/>
            <person name="La Ragione R."/>
            <person name="Hildebrand F."/>
            <person name="Pallen M.J."/>
        </authorList>
    </citation>
    <scope>NUCLEOTIDE SEQUENCE</scope>
    <source>
        <strain evidence="10">CHK184-25365</strain>
    </source>
</reference>
<comment type="caution">
    <text evidence="10">The sequence shown here is derived from an EMBL/GenBank/DDBJ whole genome shotgun (WGS) entry which is preliminary data.</text>
</comment>
<proteinExistence type="inferred from homology"/>
<evidence type="ECO:0000256" key="1">
    <source>
        <dbReference type="ARBA" id="ARBA00004651"/>
    </source>
</evidence>
<comment type="similarity">
    <text evidence="2 8">Belongs to the prokaryotic riboflavin transporter (P-RFT) (TC 2.A.87) family.</text>
</comment>
<evidence type="ECO:0000256" key="7">
    <source>
        <dbReference type="ARBA" id="ARBA00023136"/>
    </source>
</evidence>
<dbReference type="GO" id="GO:0005886">
    <property type="term" value="C:plasma membrane"/>
    <property type="evidence" value="ECO:0007669"/>
    <property type="project" value="UniProtKB-SubCell"/>
</dbReference>